<dbReference type="EMBL" id="AZGA01000088">
    <property type="protein sequence ID" value="KRM30650.1"/>
    <property type="molecule type" value="Genomic_DNA"/>
</dbReference>
<dbReference type="GO" id="GO:0016117">
    <property type="term" value="P:carotenoid biosynthetic process"/>
    <property type="evidence" value="ECO:0007669"/>
    <property type="project" value="UniProtKB-KW"/>
</dbReference>
<keyword evidence="2" id="KW-1003">Cell membrane</keyword>
<dbReference type="PANTHER" id="PTHR43646">
    <property type="entry name" value="GLYCOSYLTRANSFERASE"/>
    <property type="match status" value="1"/>
</dbReference>
<keyword evidence="5" id="KW-0125">Carotenoid biosynthesis</keyword>
<comment type="similarity">
    <text evidence="9">Belongs to the glycosyltransferase 2 family. CrtQ subfamily.</text>
</comment>
<evidence type="ECO:0000256" key="7">
    <source>
        <dbReference type="ARBA" id="ARBA00037281"/>
    </source>
</evidence>
<feature type="domain" description="Glycosyltransferase 2-like" evidence="11">
    <location>
        <begin position="2"/>
        <end position="117"/>
    </location>
</feature>
<comment type="subcellular location">
    <subcellularLocation>
        <location evidence="1">Cell membrane</location>
    </subcellularLocation>
</comment>
<dbReference type="PANTHER" id="PTHR43646:SF2">
    <property type="entry name" value="GLYCOSYLTRANSFERASE 2-LIKE DOMAIN-CONTAINING PROTEIN"/>
    <property type="match status" value="1"/>
</dbReference>
<dbReference type="GO" id="GO:0005886">
    <property type="term" value="C:plasma membrane"/>
    <property type="evidence" value="ECO:0007669"/>
    <property type="project" value="UniProtKB-SubCell"/>
</dbReference>
<organism evidence="12 13">
    <name type="scientific">Agrilactobacillus composti DSM 18527 = JCM 14202</name>
    <dbReference type="NCBI Taxonomy" id="1423734"/>
    <lineage>
        <taxon>Bacteria</taxon>
        <taxon>Bacillati</taxon>
        <taxon>Bacillota</taxon>
        <taxon>Bacilli</taxon>
        <taxon>Lactobacillales</taxon>
        <taxon>Lactobacillaceae</taxon>
        <taxon>Agrilactobacillus</taxon>
    </lineage>
</organism>
<evidence type="ECO:0000256" key="8">
    <source>
        <dbReference type="ARBA" id="ARBA00037904"/>
    </source>
</evidence>
<dbReference type="GO" id="GO:0016757">
    <property type="term" value="F:glycosyltransferase activity"/>
    <property type="evidence" value="ECO:0007669"/>
    <property type="project" value="UniProtKB-KW"/>
</dbReference>
<evidence type="ECO:0000256" key="6">
    <source>
        <dbReference type="ARBA" id="ARBA00023136"/>
    </source>
</evidence>
<dbReference type="Proteomes" id="UP000051236">
    <property type="component" value="Unassembled WGS sequence"/>
</dbReference>
<keyword evidence="13" id="KW-1185">Reference proteome</keyword>
<evidence type="ECO:0000256" key="10">
    <source>
        <dbReference type="ARBA" id="ARBA00040345"/>
    </source>
</evidence>
<evidence type="ECO:0000256" key="4">
    <source>
        <dbReference type="ARBA" id="ARBA00022679"/>
    </source>
</evidence>
<dbReference type="eggNOG" id="COG1215">
    <property type="taxonomic scope" value="Bacteria"/>
</dbReference>
<evidence type="ECO:0000256" key="5">
    <source>
        <dbReference type="ARBA" id="ARBA00022746"/>
    </source>
</evidence>
<comment type="caution">
    <text evidence="12">The sequence shown here is derived from an EMBL/GenBank/DDBJ whole genome shotgun (WGS) entry which is preliminary data.</text>
</comment>
<dbReference type="Gene3D" id="3.90.550.10">
    <property type="entry name" value="Spore Coat Polysaccharide Biosynthesis Protein SpsA, Chain A"/>
    <property type="match status" value="1"/>
</dbReference>
<accession>A0A0R1XKB2</accession>
<sequence length="226" mass="25436">MIIPTLNEAAGIGNLLKTVTRLAVGYASEIIVVDGGSQDKTVAIAQKYAKVYTLSQANRGAQLAYGVTKSQGDILWFLHGDSQLNGQQAIFADIMAVLSQPRVSAGCLTLRFTEKGFFYRYLAITSNWRAKYLGLIFGDQGLFTTRQNYQRAGGFLAEPLMEDWLLSRQLHRLGKFKLISAPIYTSNRRFAAHPWRTHLAMHRLQLLFILGTSPKDLAKRYNRRHN</sequence>
<evidence type="ECO:0000256" key="3">
    <source>
        <dbReference type="ARBA" id="ARBA00022676"/>
    </source>
</evidence>
<dbReference type="PATRIC" id="fig|1423734.3.peg.1805"/>
<dbReference type="CDD" id="cd02522">
    <property type="entry name" value="GT_2_like_a"/>
    <property type="match status" value="1"/>
</dbReference>
<keyword evidence="6" id="KW-0472">Membrane</keyword>
<evidence type="ECO:0000256" key="9">
    <source>
        <dbReference type="ARBA" id="ARBA00038120"/>
    </source>
</evidence>
<dbReference type="NCBIfam" id="TIGR04283">
    <property type="entry name" value="glyco_like_mftF"/>
    <property type="match status" value="1"/>
</dbReference>
<evidence type="ECO:0000313" key="12">
    <source>
        <dbReference type="EMBL" id="KRM30650.1"/>
    </source>
</evidence>
<dbReference type="SUPFAM" id="SSF53448">
    <property type="entry name" value="Nucleotide-diphospho-sugar transferases"/>
    <property type="match status" value="1"/>
</dbReference>
<keyword evidence="3" id="KW-0328">Glycosyltransferase</keyword>
<evidence type="ECO:0000313" key="13">
    <source>
        <dbReference type="Proteomes" id="UP000051236"/>
    </source>
</evidence>
<dbReference type="STRING" id="1423734.FC83_GL001786"/>
<protein>
    <recommendedName>
        <fullName evidence="10">4,4'-diaponeurosporenoate glycosyltransferase</fullName>
    </recommendedName>
</protein>
<evidence type="ECO:0000256" key="2">
    <source>
        <dbReference type="ARBA" id="ARBA00022475"/>
    </source>
</evidence>
<evidence type="ECO:0000256" key="1">
    <source>
        <dbReference type="ARBA" id="ARBA00004236"/>
    </source>
</evidence>
<evidence type="ECO:0000259" key="11">
    <source>
        <dbReference type="Pfam" id="PF00535"/>
    </source>
</evidence>
<comment type="function">
    <text evidence="7">Catalyzes the glycosylation of 4,4'-diaponeurosporenoate, i.e. the esterification of glucose at the C1'' position with the carboxyl group of 4,4'-diaponeurosporenic acid, to form glycosyl-4,4'-diaponeurosporenoate. This is a step in the biosynthesis of staphyloxanthin, an orange pigment present in most staphylococci strains.</text>
</comment>
<dbReference type="Pfam" id="PF00535">
    <property type="entry name" value="Glycos_transf_2"/>
    <property type="match status" value="1"/>
</dbReference>
<dbReference type="InterPro" id="IPR026461">
    <property type="entry name" value="Trfase_2_rSAM/seldom_assoc"/>
</dbReference>
<dbReference type="InterPro" id="IPR029044">
    <property type="entry name" value="Nucleotide-diphossugar_trans"/>
</dbReference>
<dbReference type="AlphaFoldDB" id="A0A0R1XKB2"/>
<gene>
    <name evidence="12" type="ORF">FC83_GL001786</name>
</gene>
<dbReference type="InterPro" id="IPR001173">
    <property type="entry name" value="Glyco_trans_2-like"/>
</dbReference>
<proteinExistence type="inferred from homology"/>
<name>A0A0R1XKB2_9LACO</name>
<keyword evidence="4 12" id="KW-0808">Transferase</keyword>
<comment type="pathway">
    <text evidence="8">Carotenoid biosynthesis; staphyloxanthin biosynthesis; staphyloxanthin from farnesyl diphosphate: step 4/5.</text>
</comment>
<reference evidence="12 13" key="1">
    <citation type="journal article" date="2015" name="Genome Announc.">
        <title>Expanding the biotechnology potential of lactobacilli through comparative genomics of 213 strains and associated genera.</title>
        <authorList>
            <person name="Sun Z."/>
            <person name="Harris H.M."/>
            <person name="McCann A."/>
            <person name="Guo C."/>
            <person name="Argimon S."/>
            <person name="Zhang W."/>
            <person name="Yang X."/>
            <person name="Jeffery I.B."/>
            <person name="Cooney J.C."/>
            <person name="Kagawa T.F."/>
            <person name="Liu W."/>
            <person name="Song Y."/>
            <person name="Salvetti E."/>
            <person name="Wrobel A."/>
            <person name="Rasinkangas P."/>
            <person name="Parkhill J."/>
            <person name="Rea M.C."/>
            <person name="O'Sullivan O."/>
            <person name="Ritari J."/>
            <person name="Douillard F.P."/>
            <person name="Paul Ross R."/>
            <person name="Yang R."/>
            <person name="Briner A.E."/>
            <person name="Felis G.E."/>
            <person name="de Vos W.M."/>
            <person name="Barrangou R."/>
            <person name="Klaenhammer T.R."/>
            <person name="Caufield P.W."/>
            <person name="Cui Y."/>
            <person name="Zhang H."/>
            <person name="O'Toole P.W."/>
        </authorList>
    </citation>
    <scope>NUCLEOTIDE SEQUENCE [LARGE SCALE GENOMIC DNA]</scope>
    <source>
        <strain evidence="12 13">DSM 18527</strain>
    </source>
</reference>